<reference evidence="2" key="1">
    <citation type="submission" date="2014-11" db="EMBL/GenBank/DDBJ databases">
        <authorList>
            <person name="Amaro Gonzalez C."/>
        </authorList>
    </citation>
    <scope>NUCLEOTIDE SEQUENCE</scope>
</reference>
<proteinExistence type="predicted"/>
<sequence length="145" mass="16519">MSWRILSCFCLAPHGCKCYNPETAMFQPWEEACPSTSTSHPNTSHNLSLQHIPDLHEGLIGQWCAVNYDGDVYPGIIQDIDGYSGALVKTMSRIGNNRFYWPERDDIIWYQSDKVIGLIPEPVPVTKRHKEIAVSVWKEISQILD</sequence>
<organism evidence="2">
    <name type="scientific">Anguilla anguilla</name>
    <name type="common">European freshwater eel</name>
    <name type="synonym">Muraena anguilla</name>
    <dbReference type="NCBI Taxonomy" id="7936"/>
    <lineage>
        <taxon>Eukaryota</taxon>
        <taxon>Metazoa</taxon>
        <taxon>Chordata</taxon>
        <taxon>Craniata</taxon>
        <taxon>Vertebrata</taxon>
        <taxon>Euteleostomi</taxon>
        <taxon>Actinopterygii</taxon>
        <taxon>Neopterygii</taxon>
        <taxon>Teleostei</taxon>
        <taxon>Anguilliformes</taxon>
        <taxon>Anguillidae</taxon>
        <taxon>Anguilla</taxon>
    </lineage>
</organism>
<feature type="chain" id="PRO_5002435016" evidence="1">
    <location>
        <begin position="19"/>
        <end position="145"/>
    </location>
</feature>
<name>A0A0E9X9C8_ANGAN</name>
<dbReference type="EMBL" id="GBXM01009240">
    <property type="protein sequence ID" value="JAH99337.1"/>
    <property type="molecule type" value="Transcribed_RNA"/>
</dbReference>
<accession>A0A0E9X9C8</accession>
<feature type="signal peptide" evidence="1">
    <location>
        <begin position="1"/>
        <end position="18"/>
    </location>
</feature>
<keyword evidence="1" id="KW-0732">Signal</keyword>
<evidence type="ECO:0000256" key="1">
    <source>
        <dbReference type="SAM" id="SignalP"/>
    </source>
</evidence>
<dbReference type="AlphaFoldDB" id="A0A0E9X9C8"/>
<evidence type="ECO:0000313" key="2">
    <source>
        <dbReference type="EMBL" id="JAH99337.1"/>
    </source>
</evidence>
<protein>
    <submittedName>
        <fullName evidence="2">Uncharacterized protein</fullName>
    </submittedName>
</protein>
<reference evidence="2" key="2">
    <citation type="journal article" date="2015" name="Fish Shellfish Immunol.">
        <title>Early steps in the European eel (Anguilla anguilla)-Vibrio vulnificus interaction in the gills: Role of the RtxA13 toxin.</title>
        <authorList>
            <person name="Callol A."/>
            <person name="Pajuelo D."/>
            <person name="Ebbesson L."/>
            <person name="Teles M."/>
            <person name="MacKenzie S."/>
            <person name="Amaro C."/>
        </authorList>
    </citation>
    <scope>NUCLEOTIDE SEQUENCE</scope>
</reference>